<dbReference type="InterPro" id="IPR058917">
    <property type="entry name" value="RESC6_dom"/>
</dbReference>
<feature type="compositionally biased region" description="Low complexity" evidence="1">
    <location>
        <begin position="92"/>
        <end position="104"/>
    </location>
</feature>
<feature type="region of interest" description="Disordered" evidence="1">
    <location>
        <begin position="33"/>
        <end position="228"/>
    </location>
</feature>
<comment type="caution">
    <text evidence="3">The sequence shown here is derived from an EMBL/GenBank/DDBJ whole genome shotgun (WGS) entry which is preliminary data.</text>
</comment>
<accession>A0A812KXQ6</accession>
<dbReference type="PANTHER" id="PTHR21228">
    <property type="entry name" value="FAST LEU-RICH DOMAIN-CONTAINING"/>
    <property type="match status" value="1"/>
</dbReference>
<organism evidence="3 4">
    <name type="scientific">Symbiodinium natans</name>
    <dbReference type="NCBI Taxonomy" id="878477"/>
    <lineage>
        <taxon>Eukaryota</taxon>
        <taxon>Sar</taxon>
        <taxon>Alveolata</taxon>
        <taxon>Dinophyceae</taxon>
        <taxon>Suessiales</taxon>
        <taxon>Symbiodiniaceae</taxon>
        <taxon>Symbiodinium</taxon>
    </lineage>
</organism>
<evidence type="ECO:0000313" key="3">
    <source>
        <dbReference type="EMBL" id="CAE7238091.1"/>
    </source>
</evidence>
<gene>
    <name evidence="3" type="primary">RAP</name>
    <name evidence="3" type="ORF">SNAT2548_LOCUS10418</name>
</gene>
<dbReference type="PANTHER" id="PTHR21228:SF40">
    <property type="entry name" value="LD45607P"/>
    <property type="match status" value="1"/>
</dbReference>
<evidence type="ECO:0000313" key="4">
    <source>
        <dbReference type="Proteomes" id="UP000604046"/>
    </source>
</evidence>
<evidence type="ECO:0000256" key="1">
    <source>
        <dbReference type="SAM" id="MobiDB-lite"/>
    </source>
</evidence>
<feature type="compositionally biased region" description="Basic and acidic residues" evidence="1">
    <location>
        <begin position="183"/>
        <end position="204"/>
    </location>
</feature>
<reference evidence="3" key="1">
    <citation type="submission" date="2021-02" db="EMBL/GenBank/DDBJ databases">
        <authorList>
            <person name="Dougan E. K."/>
            <person name="Rhodes N."/>
            <person name="Thang M."/>
            <person name="Chan C."/>
        </authorList>
    </citation>
    <scope>NUCLEOTIDE SEQUENCE</scope>
</reference>
<dbReference type="Pfam" id="PF26188">
    <property type="entry name" value="RESC6"/>
    <property type="match status" value="1"/>
</dbReference>
<dbReference type="GO" id="GO:0044528">
    <property type="term" value="P:regulation of mitochondrial mRNA stability"/>
    <property type="evidence" value="ECO:0007669"/>
    <property type="project" value="TreeGrafter"/>
</dbReference>
<dbReference type="AlphaFoldDB" id="A0A812KXQ6"/>
<dbReference type="GO" id="GO:0003723">
    <property type="term" value="F:RNA binding"/>
    <property type="evidence" value="ECO:0007669"/>
    <property type="project" value="TreeGrafter"/>
</dbReference>
<name>A0A812KXQ6_9DINO</name>
<evidence type="ECO:0000259" key="2">
    <source>
        <dbReference type="Pfam" id="PF26188"/>
    </source>
</evidence>
<sequence>MAASFGAGRFWGDTGDGEGRTLLHWNPEALAHLWRDQAHPTNQETSRKDGDHRGEPPVKGAIPAGLGNGSKLSHGPHGQPQELPRVERQAEPMEPVEVVELPEPGKMESPSRAQRRPLHAAVDSDSNDTPDGQDEEPRETSSTRAPGASGAQRMVSFHLSQPDSGANDPWANFRPGKATVPPERTRLEAGSRNGQDRARDRSEPRTQGTGPRKTSGAPAGSESTTRVRLGKDLAQSWTTREILHAAELHLEEFDVVHAVVALHRIAKSTDRGELRHDQRLTAILAKLAATAAEATTVSPSDNEMPHVKEVSKALWALAKVGPWADNFEGYGPRGLESGSWSGRAWTGVHRSLKALGTSAIGRLHELDSHGLSNVAWSLAVARFDQRGFVTAIARSALQLLPDFQAQGLANTAWAMAHLLAEPEGRGPERKLLESIAKEVGRNAHDFTPQGLANIGWAFATLALRHEHLMDAVARELAEGAGNWSQQNLANILWAFAKVAVQPRPGAIRAVVDDALLTIQSWSALNIANLTWSFAKLAVRHQELFAAVETECQQKLLHFSSQNLVNVAWAFAKVVLARQHFFERVARRAVELAPDFNPQNCSNAVWAFAAVGLASPHLLAATARRAEELAPELQAQDLANLAWAFAKLGRRDAALEETVASEVVQKVDSFSPQHLSIIVYSFAQLLAAGAGSTAGLQAMPRVFGEDLRRSNMAPAPSTPAMVEAILSAASKRVREFDAQGLTNLAQSLAKLEIQREGLHNALVEEATPKISTFTNQEPV</sequence>
<dbReference type="OrthoDB" id="448314at2759"/>
<dbReference type="Proteomes" id="UP000604046">
    <property type="component" value="Unassembled WGS sequence"/>
</dbReference>
<dbReference type="GO" id="GO:0000963">
    <property type="term" value="P:mitochondrial RNA processing"/>
    <property type="evidence" value="ECO:0007669"/>
    <property type="project" value="TreeGrafter"/>
</dbReference>
<keyword evidence="4" id="KW-1185">Reference proteome</keyword>
<protein>
    <submittedName>
        <fullName evidence="3">RAP protein</fullName>
    </submittedName>
</protein>
<dbReference type="GO" id="GO:0005759">
    <property type="term" value="C:mitochondrial matrix"/>
    <property type="evidence" value="ECO:0007669"/>
    <property type="project" value="TreeGrafter"/>
</dbReference>
<feature type="compositionally biased region" description="Acidic residues" evidence="1">
    <location>
        <begin position="125"/>
        <end position="137"/>
    </location>
</feature>
<dbReference type="EMBL" id="CAJNDS010000863">
    <property type="protein sequence ID" value="CAE7238091.1"/>
    <property type="molecule type" value="Genomic_DNA"/>
</dbReference>
<proteinExistence type="predicted"/>
<feature type="domain" description="RNA-editing substrate-binding complex 6 protein" evidence="2">
    <location>
        <begin position="524"/>
        <end position="684"/>
    </location>
</feature>
<dbReference type="InterPro" id="IPR050870">
    <property type="entry name" value="FAST_kinase"/>
</dbReference>
<dbReference type="GO" id="GO:0035770">
    <property type="term" value="C:ribonucleoprotein granule"/>
    <property type="evidence" value="ECO:0007669"/>
    <property type="project" value="TreeGrafter"/>
</dbReference>
<feature type="non-terminal residue" evidence="3">
    <location>
        <position position="1"/>
    </location>
</feature>
<feature type="compositionally biased region" description="Basic and acidic residues" evidence="1">
    <location>
        <begin position="45"/>
        <end position="56"/>
    </location>
</feature>